<sequence>MHTPTTSFLRTTSSLRCTVFFAPHSSPSSNNASHFLPTPLTFFQRLSPSSNKASHLLSAKSKITSRSTVLLRSRQKAPALVHKWIPH</sequence>
<name>R7QQY4_CHOCR</name>
<reference evidence="2" key="1">
    <citation type="journal article" date="2013" name="Proc. Natl. Acad. Sci. U.S.A.">
        <title>Genome structure and metabolic features in the red seaweed Chondrus crispus shed light on evolution of the Archaeplastida.</title>
        <authorList>
            <person name="Collen J."/>
            <person name="Porcel B."/>
            <person name="Carre W."/>
            <person name="Ball S.G."/>
            <person name="Chaparro C."/>
            <person name="Tonon T."/>
            <person name="Barbeyron T."/>
            <person name="Michel G."/>
            <person name="Noel B."/>
            <person name="Valentin K."/>
            <person name="Elias M."/>
            <person name="Artiguenave F."/>
            <person name="Arun A."/>
            <person name="Aury J.M."/>
            <person name="Barbosa-Neto J.F."/>
            <person name="Bothwell J.H."/>
            <person name="Bouget F.Y."/>
            <person name="Brillet L."/>
            <person name="Cabello-Hurtado F."/>
            <person name="Capella-Gutierrez S."/>
            <person name="Charrier B."/>
            <person name="Cladiere L."/>
            <person name="Cock J.M."/>
            <person name="Coelho S.M."/>
            <person name="Colleoni C."/>
            <person name="Czjzek M."/>
            <person name="Da Silva C."/>
            <person name="Delage L."/>
            <person name="Denoeud F."/>
            <person name="Deschamps P."/>
            <person name="Dittami S.M."/>
            <person name="Gabaldon T."/>
            <person name="Gachon C.M."/>
            <person name="Groisillier A."/>
            <person name="Herve C."/>
            <person name="Jabbari K."/>
            <person name="Katinka M."/>
            <person name="Kloareg B."/>
            <person name="Kowalczyk N."/>
            <person name="Labadie K."/>
            <person name="Leblanc C."/>
            <person name="Lopez P.J."/>
            <person name="McLachlan D.H."/>
            <person name="Meslet-Cladiere L."/>
            <person name="Moustafa A."/>
            <person name="Nehr Z."/>
            <person name="Nyvall Collen P."/>
            <person name="Panaud O."/>
            <person name="Partensky F."/>
            <person name="Poulain J."/>
            <person name="Rensing S.A."/>
            <person name="Rousvoal S."/>
            <person name="Samson G."/>
            <person name="Symeonidi A."/>
            <person name="Weissenbach J."/>
            <person name="Zambounis A."/>
            <person name="Wincker P."/>
            <person name="Boyen C."/>
        </authorList>
    </citation>
    <scope>NUCLEOTIDE SEQUENCE [LARGE SCALE GENOMIC DNA]</scope>
    <source>
        <strain evidence="2">cv. Stackhouse</strain>
    </source>
</reference>
<accession>R7QQY4</accession>
<dbReference type="RefSeq" id="XP_005710094.1">
    <property type="nucleotide sequence ID" value="XM_005710037.1"/>
</dbReference>
<dbReference type="Proteomes" id="UP000012073">
    <property type="component" value="Unassembled WGS sequence"/>
</dbReference>
<proteinExistence type="predicted"/>
<dbReference type="KEGG" id="ccp:CHC_T00000372001"/>
<evidence type="ECO:0000313" key="1">
    <source>
        <dbReference type="EMBL" id="CDF39800.1"/>
    </source>
</evidence>
<organism evidence="1 2">
    <name type="scientific">Chondrus crispus</name>
    <name type="common">Carrageen Irish moss</name>
    <name type="synonym">Polymorpha crispa</name>
    <dbReference type="NCBI Taxonomy" id="2769"/>
    <lineage>
        <taxon>Eukaryota</taxon>
        <taxon>Rhodophyta</taxon>
        <taxon>Florideophyceae</taxon>
        <taxon>Rhodymeniophycidae</taxon>
        <taxon>Gigartinales</taxon>
        <taxon>Gigartinaceae</taxon>
        <taxon>Chondrus</taxon>
    </lineage>
</organism>
<dbReference type="EMBL" id="HG002074">
    <property type="protein sequence ID" value="CDF39800.1"/>
    <property type="molecule type" value="Genomic_DNA"/>
</dbReference>
<evidence type="ECO:0000313" key="2">
    <source>
        <dbReference type="Proteomes" id="UP000012073"/>
    </source>
</evidence>
<dbReference type="GeneID" id="17317813"/>
<dbReference type="AlphaFoldDB" id="R7QQY4"/>
<keyword evidence="2" id="KW-1185">Reference proteome</keyword>
<gene>
    <name evidence="1" type="ORF">CHC_T00000372001</name>
</gene>
<dbReference type="Gramene" id="CDF39800">
    <property type="protein sequence ID" value="CDF39800"/>
    <property type="gene ID" value="CHC_T00000372001"/>
</dbReference>
<protein>
    <submittedName>
        <fullName evidence="1">Uncharacterized protein</fullName>
    </submittedName>
</protein>